<evidence type="ECO:0000313" key="12">
    <source>
        <dbReference type="EMBL" id="CEP26250.1"/>
    </source>
</evidence>
<feature type="domain" description="Penicillin-binding protein transpeptidase" evidence="10">
    <location>
        <begin position="379"/>
        <end position="655"/>
    </location>
</feature>
<dbReference type="InterPro" id="IPR001264">
    <property type="entry name" value="Glyco_trans_51"/>
</dbReference>
<comment type="catalytic activity">
    <reaction evidence="7">
        <text>Preferential cleavage: (Ac)2-L-Lys-D-Ala-|-D-Ala. Also transpeptidation of peptidyl-alanyl moieties that are N-acyl substituents of D-alanine.</text>
        <dbReference type="EC" id="3.4.16.4"/>
    </reaction>
</comment>
<dbReference type="EC" id="2.4.1.129" evidence="12"/>
<protein>
    <submittedName>
        <fullName evidence="12">Penicillin-binding protein (Transglycosylase/transpeptidase)</fullName>
        <ecNumber evidence="12">2.4.1.129</ecNumber>
    </submittedName>
</protein>
<proteinExistence type="predicted"/>
<evidence type="ECO:0000256" key="3">
    <source>
        <dbReference type="ARBA" id="ARBA00022676"/>
    </source>
</evidence>
<dbReference type="InterPro" id="IPR050396">
    <property type="entry name" value="Glycosyltr_51/Transpeptidase"/>
</dbReference>
<accession>A0A068VTK8</accession>
<dbReference type="GO" id="GO:0009002">
    <property type="term" value="F:serine-type D-Ala-D-Ala carboxypeptidase activity"/>
    <property type="evidence" value="ECO:0007669"/>
    <property type="project" value="UniProtKB-EC"/>
</dbReference>
<keyword evidence="6" id="KW-0511">Multifunctional enzyme</keyword>
<evidence type="ECO:0000256" key="4">
    <source>
        <dbReference type="ARBA" id="ARBA00022679"/>
    </source>
</evidence>
<name>A0A068VTK8_PROFF</name>
<feature type="transmembrane region" description="Helical" evidence="9">
    <location>
        <begin position="12"/>
        <end position="38"/>
    </location>
</feature>
<dbReference type="SUPFAM" id="SSF56601">
    <property type="entry name" value="beta-lactamase/transpeptidase-like"/>
    <property type="match status" value="1"/>
</dbReference>
<dbReference type="SUPFAM" id="SSF53955">
    <property type="entry name" value="Lysozyme-like"/>
    <property type="match status" value="1"/>
</dbReference>
<dbReference type="Pfam" id="PF00905">
    <property type="entry name" value="Transpeptidase"/>
    <property type="match status" value="1"/>
</dbReference>
<keyword evidence="5" id="KW-0378">Hydrolase</keyword>
<keyword evidence="3 12" id="KW-0328">Glycosyltransferase</keyword>
<gene>
    <name evidence="12" type="primary">ponA</name>
    <name evidence="12" type="ORF">PFCIRM138_06195</name>
</gene>
<dbReference type="GO" id="GO:0008955">
    <property type="term" value="F:peptidoglycan glycosyltransferase activity"/>
    <property type="evidence" value="ECO:0007669"/>
    <property type="project" value="UniProtKB-EC"/>
</dbReference>
<dbReference type="Gene3D" id="3.40.710.10">
    <property type="entry name" value="DD-peptidase/beta-lactamase superfamily"/>
    <property type="match status" value="1"/>
</dbReference>
<keyword evidence="9" id="KW-0812">Transmembrane</keyword>
<dbReference type="InterPro" id="IPR023346">
    <property type="entry name" value="Lysozyme-like_dom_sf"/>
</dbReference>
<evidence type="ECO:0000256" key="2">
    <source>
        <dbReference type="ARBA" id="ARBA00022670"/>
    </source>
</evidence>
<dbReference type="InterPro" id="IPR012338">
    <property type="entry name" value="Beta-lactam/transpept-like"/>
</dbReference>
<keyword evidence="2" id="KW-0645">Protease</keyword>
<dbReference type="Gene3D" id="1.10.3810.10">
    <property type="entry name" value="Biosynthetic peptidoglycan transglycosylase-like"/>
    <property type="match status" value="1"/>
</dbReference>
<keyword evidence="1" id="KW-0121">Carboxypeptidase</keyword>
<dbReference type="EMBL" id="LM676398">
    <property type="protein sequence ID" value="CEP26250.1"/>
    <property type="molecule type" value="Genomic_DNA"/>
</dbReference>
<keyword evidence="4 12" id="KW-0808">Transferase</keyword>
<evidence type="ECO:0000256" key="8">
    <source>
        <dbReference type="ARBA" id="ARBA00049902"/>
    </source>
</evidence>
<evidence type="ECO:0000259" key="11">
    <source>
        <dbReference type="Pfam" id="PF00912"/>
    </source>
</evidence>
<dbReference type="RefSeq" id="WP_080713577.1">
    <property type="nucleotide sequence ID" value="NZ_HG975494.1"/>
</dbReference>
<organism evidence="12">
    <name type="scientific">Propionibacterium freudenreichii subsp. freudenreichii</name>
    <dbReference type="NCBI Taxonomy" id="66712"/>
    <lineage>
        <taxon>Bacteria</taxon>
        <taxon>Bacillati</taxon>
        <taxon>Actinomycetota</taxon>
        <taxon>Actinomycetes</taxon>
        <taxon>Propionibacteriales</taxon>
        <taxon>Propionibacteriaceae</taxon>
        <taxon>Propionibacterium</taxon>
    </lineage>
</organism>
<evidence type="ECO:0000256" key="5">
    <source>
        <dbReference type="ARBA" id="ARBA00022801"/>
    </source>
</evidence>
<evidence type="ECO:0000256" key="9">
    <source>
        <dbReference type="SAM" id="Phobius"/>
    </source>
</evidence>
<feature type="domain" description="Glycosyl transferase family 51" evidence="11">
    <location>
        <begin position="72"/>
        <end position="267"/>
    </location>
</feature>
<sequence>MSSRQGDSRLYSFVILAVLSVTCGVFIAGMGIPFAALASDAAGSASSSLNNVTTQLTIPHQAENSQILLANGDVLASFFDQNREPVGLDQISPLMQKAQMAIEDHRFYDHGAVDAQGILRAALGQVVGNSGGGSTLTQQYVKQVRIQIAQDNGDTKAEQEAQAPTMSRKILEMRYAVALEQELTKQKGSLKAAKDAILENYLNIAYYGDGAYGVQAAAKHYFGVNAKDLDLEQSAMLAGLVQSPSDTDPVNHPDAAIARRNVVLEQMLKWDQEGTWFTGSPQLTSDQVQQAKDIGFDQSKVTENYSGCASSKYPFICQYTENVLLSDQMSSLGADRDARKRALYRGGLKIQTVVEPDAQDAAQSAITALVKPTDPVVSVAVMTDPKTGLIKAMAQSKPVMGTNTDAGETYYNYAVGQDMGGAEGYQAGSTFKAFVAAAAISEGFIPSQTYYNAPATKNWEGTTFKNCDGNFVFKSGDGQGWTVSNSWKTGNMNMLTGMGASVNNYFVALERDAGICSSIKMAETVGMQLADSNTPMENYQNVPSFTLGALNVTPISMAEAYATFANRGIHCDPVILASAKTADGNSLPVPPGNCKQVIDPTVADGVNLVMQQVLKTGGTGVASKVPGNYDQAGKTGTAGSTETESAVWFNAYTPELEGVAMISVDPGNTYWTGRQQTLTGLRTGSGAVLSGNSTTESGGIWKAMMSAQLPKTPATQFAPYTPTTTSMPAAYTGRS</sequence>
<dbReference type="GO" id="GO:0006508">
    <property type="term" value="P:proteolysis"/>
    <property type="evidence" value="ECO:0007669"/>
    <property type="project" value="UniProtKB-KW"/>
</dbReference>
<dbReference type="InterPro" id="IPR036950">
    <property type="entry name" value="PBP_transglycosylase"/>
</dbReference>
<comment type="catalytic activity">
    <reaction evidence="8">
        <text>[GlcNAc-(1-&gt;4)-Mur2Ac(oyl-L-Ala-gamma-D-Glu-L-Lys-D-Ala-D-Ala)](n)-di-trans,octa-cis-undecaprenyl diphosphate + beta-D-GlcNAc-(1-&gt;4)-Mur2Ac(oyl-L-Ala-gamma-D-Glu-L-Lys-D-Ala-D-Ala)-di-trans,octa-cis-undecaprenyl diphosphate = [GlcNAc-(1-&gt;4)-Mur2Ac(oyl-L-Ala-gamma-D-Glu-L-Lys-D-Ala-D-Ala)](n+1)-di-trans,octa-cis-undecaprenyl diphosphate + di-trans,octa-cis-undecaprenyl diphosphate + H(+)</text>
        <dbReference type="Rhea" id="RHEA:23708"/>
        <dbReference type="Rhea" id="RHEA-COMP:9602"/>
        <dbReference type="Rhea" id="RHEA-COMP:9603"/>
        <dbReference type="ChEBI" id="CHEBI:15378"/>
        <dbReference type="ChEBI" id="CHEBI:58405"/>
        <dbReference type="ChEBI" id="CHEBI:60033"/>
        <dbReference type="ChEBI" id="CHEBI:78435"/>
        <dbReference type="EC" id="2.4.99.28"/>
    </reaction>
</comment>
<dbReference type="GO" id="GO:0009252">
    <property type="term" value="P:peptidoglycan biosynthetic process"/>
    <property type="evidence" value="ECO:0007669"/>
    <property type="project" value="TreeGrafter"/>
</dbReference>
<evidence type="ECO:0000256" key="1">
    <source>
        <dbReference type="ARBA" id="ARBA00022645"/>
    </source>
</evidence>
<dbReference type="AlphaFoldDB" id="A0A068VTK8"/>
<evidence type="ECO:0000259" key="10">
    <source>
        <dbReference type="Pfam" id="PF00905"/>
    </source>
</evidence>
<dbReference type="PANTHER" id="PTHR32282">
    <property type="entry name" value="BINDING PROTEIN TRANSPEPTIDASE, PUTATIVE-RELATED"/>
    <property type="match status" value="1"/>
</dbReference>
<keyword evidence="9" id="KW-0472">Membrane</keyword>
<evidence type="ECO:0000256" key="7">
    <source>
        <dbReference type="ARBA" id="ARBA00034000"/>
    </source>
</evidence>
<keyword evidence="9" id="KW-1133">Transmembrane helix</keyword>
<dbReference type="GO" id="GO:0008658">
    <property type="term" value="F:penicillin binding"/>
    <property type="evidence" value="ECO:0007669"/>
    <property type="project" value="InterPro"/>
</dbReference>
<dbReference type="InterPro" id="IPR001460">
    <property type="entry name" value="PCN-bd_Tpept"/>
</dbReference>
<evidence type="ECO:0000256" key="6">
    <source>
        <dbReference type="ARBA" id="ARBA00023268"/>
    </source>
</evidence>
<dbReference type="PANTHER" id="PTHR32282:SF33">
    <property type="entry name" value="PEPTIDOGLYCAN GLYCOSYLTRANSFERASE"/>
    <property type="match status" value="1"/>
</dbReference>
<dbReference type="Pfam" id="PF00912">
    <property type="entry name" value="Transgly"/>
    <property type="match status" value="1"/>
</dbReference>
<dbReference type="GO" id="GO:0030288">
    <property type="term" value="C:outer membrane-bounded periplasmic space"/>
    <property type="evidence" value="ECO:0007669"/>
    <property type="project" value="TreeGrafter"/>
</dbReference>
<reference evidence="12" key="1">
    <citation type="submission" date="2014-08" db="EMBL/GenBank/DDBJ databases">
        <authorList>
            <person name="Falentin Helene"/>
        </authorList>
    </citation>
    <scope>NUCLEOTIDE SEQUENCE</scope>
</reference>